<accession>A0A3N0GQK6</accession>
<dbReference type="Proteomes" id="UP000279994">
    <property type="component" value="Unassembled WGS sequence"/>
</dbReference>
<organism evidence="2 3">
    <name type="scientific">Nocardioides pocheonensis</name>
    <dbReference type="NCBI Taxonomy" id="661485"/>
    <lineage>
        <taxon>Bacteria</taxon>
        <taxon>Bacillati</taxon>
        <taxon>Actinomycetota</taxon>
        <taxon>Actinomycetes</taxon>
        <taxon>Propionibacteriales</taxon>
        <taxon>Nocardioidaceae</taxon>
        <taxon>Nocardioides</taxon>
    </lineage>
</organism>
<dbReference type="AlphaFoldDB" id="A0A3N0GQK6"/>
<evidence type="ECO:0000313" key="2">
    <source>
        <dbReference type="EMBL" id="RNM14390.1"/>
    </source>
</evidence>
<name>A0A3N0GQK6_9ACTN</name>
<dbReference type="PANTHER" id="PTHR39173:SF1">
    <property type="entry name" value="ACETYLTRANSFERASE"/>
    <property type="match status" value="1"/>
</dbReference>
<dbReference type="PANTHER" id="PTHR39173">
    <property type="entry name" value="ACETYLTRANSFERASE"/>
    <property type="match status" value="1"/>
</dbReference>
<keyword evidence="2" id="KW-0808">Transferase</keyword>
<sequence length="166" mass="18324">MAEFAAEGRTGDGSGIGRDLEDWTGRWETDAGFAAYVAQRVGERDHVDDPDWVLCTNLWWVDDQGYVGRMSIRHELNEWLREVGGHIGYDVRASRRREGHATAMLAAALPIARDLGIDRALLTCDDDNVASRLVIERNGGVFEDARGGKLRFWVPTDHSAAPGGTS</sequence>
<dbReference type="Gene3D" id="3.40.630.30">
    <property type="match status" value="1"/>
</dbReference>
<proteinExistence type="predicted"/>
<gene>
    <name evidence="2" type="ORF">EFL26_12850</name>
</gene>
<reference evidence="2 3" key="1">
    <citation type="submission" date="2018-11" db="EMBL/GenBank/DDBJ databases">
        <authorList>
            <person name="Li F."/>
        </authorList>
    </citation>
    <scope>NUCLEOTIDE SEQUENCE [LARGE SCALE GENOMIC DNA]</scope>
    <source>
        <strain evidence="2 3">Gsoil 818</strain>
    </source>
</reference>
<dbReference type="OrthoDB" id="9797989at2"/>
<dbReference type="SUPFAM" id="SSF55729">
    <property type="entry name" value="Acyl-CoA N-acyltransferases (Nat)"/>
    <property type="match status" value="1"/>
</dbReference>
<dbReference type="Pfam" id="PF13302">
    <property type="entry name" value="Acetyltransf_3"/>
    <property type="match status" value="1"/>
</dbReference>
<dbReference type="InterPro" id="IPR016181">
    <property type="entry name" value="Acyl_CoA_acyltransferase"/>
</dbReference>
<evidence type="ECO:0000259" key="1">
    <source>
        <dbReference type="Pfam" id="PF13302"/>
    </source>
</evidence>
<comment type="caution">
    <text evidence="2">The sequence shown here is derived from an EMBL/GenBank/DDBJ whole genome shotgun (WGS) entry which is preliminary data.</text>
</comment>
<dbReference type="GO" id="GO:0016747">
    <property type="term" value="F:acyltransferase activity, transferring groups other than amino-acyl groups"/>
    <property type="evidence" value="ECO:0007669"/>
    <property type="project" value="InterPro"/>
</dbReference>
<feature type="domain" description="N-acetyltransferase" evidence="1">
    <location>
        <begin position="22"/>
        <end position="139"/>
    </location>
</feature>
<keyword evidence="3" id="KW-1185">Reference proteome</keyword>
<dbReference type="InterPro" id="IPR000182">
    <property type="entry name" value="GNAT_dom"/>
</dbReference>
<protein>
    <submittedName>
        <fullName evidence="2">GNAT family N-acetyltransferase</fullName>
    </submittedName>
</protein>
<dbReference type="EMBL" id="RJSF01000040">
    <property type="protein sequence ID" value="RNM14390.1"/>
    <property type="molecule type" value="Genomic_DNA"/>
</dbReference>
<evidence type="ECO:0000313" key="3">
    <source>
        <dbReference type="Proteomes" id="UP000279994"/>
    </source>
</evidence>